<dbReference type="InterPro" id="IPR036390">
    <property type="entry name" value="WH_DNA-bd_sf"/>
</dbReference>
<dbReference type="KEGG" id="bdw:94336817"/>
<dbReference type="Pfam" id="PF23445">
    <property type="entry name" value="WHD_SNRNP200"/>
    <property type="match status" value="2"/>
</dbReference>
<keyword evidence="4 11" id="KW-0378">Hydrolase</keyword>
<keyword evidence="11" id="KW-0238">DNA-binding</keyword>
<dbReference type="SMART" id="SM00487">
    <property type="entry name" value="DEXDc"/>
    <property type="match status" value="1"/>
</dbReference>
<dbReference type="InterPro" id="IPR041094">
    <property type="entry name" value="Brr2_helicase_PWI"/>
</dbReference>
<evidence type="ECO:0000256" key="2">
    <source>
        <dbReference type="ARBA" id="ARBA00022737"/>
    </source>
</evidence>
<evidence type="ECO:0000256" key="4">
    <source>
        <dbReference type="ARBA" id="ARBA00022801"/>
    </source>
</evidence>
<keyword evidence="6" id="KW-0067">ATP-binding</keyword>
<dbReference type="FunFam" id="3.40.50.300:FF:003287">
    <property type="entry name" value="U5 small nuclear ribonucleoprotein 200 kDa helicase"/>
    <property type="match status" value="1"/>
</dbReference>
<dbReference type="CDD" id="cd18795">
    <property type="entry name" value="SF2_C_Ski2"/>
    <property type="match status" value="1"/>
</dbReference>
<dbReference type="SUPFAM" id="SSF52540">
    <property type="entry name" value="P-loop containing nucleoside triphosphate hydrolases"/>
    <property type="match status" value="4"/>
</dbReference>
<evidence type="ECO:0000259" key="10">
    <source>
        <dbReference type="PROSITE" id="PS51194"/>
    </source>
</evidence>
<comment type="similarity">
    <text evidence="1">Belongs to the helicase family. SKI2 subfamily.</text>
</comment>
<dbReference type="InterPro" id="IPR027417">
    <property type="entry name" value="P-loop_NTPase"/>
</dbReference>
<dbReference type="InterPro" id="IPR014001">
    <property type="entry name" value="Helicase_ATP-bd"/>
</dbReference>
<dbReference type="Gene3D" id="1.10.3380.10">
    <property type="entry name" value="Sec63 N-terminal domain-like domain"/>
    <property type="match status" value="2"/>
</dbReference>
<dbReference type="InterPro" id="IPR001650">
    <property type="entry name" value="Helicase_C-like"/>
</dbReference>
<dbReference type="Pfam" id="PF18149">
    <property type="entry name" value="Helicase_PWI"/>
    <property type="match status" value="1"/>
</dbReference>
<protein>
    <recommendedName>
        <fullName evidence="7">U5 small nuclear ribonucleoprotein 200 kDa helicase</fullName>
    </recommendedName>
</protein>
<dbReference type="Gene3D" id="1.10.10.10">
    <property type="entry name" value="Winged helix-like DNA-binding domain superfamily/Winged helix DNA-binding domain"/>
    <property type="match status" value="2"/>
</dbReference>
<reference evidence="11" key="1">
    <citation type="journal article" date="2023" name="Nat. Microbiol.">
        <title>Babesia duncani multi-omics identifies virulence factors and drug targets.</title>
        <authorList>
            <person name="Singh P."/>
            <person name="Lonardi S."/>
            <person name="Liang Q."/>
            <person name="Vydyam P."/>
            <person name="Khabirova E."/>
            <person name="Fang T."/>
            <person name="Gihaz S."/>
            <person name="Thekkiniath J."/>
            <person name="Munshi M."/>
            <person name="Abel S."/>
            <person name="Ciampossin L."/>
            <person name="Batugedara G."/>
            <person name="Gupta M."/>
            <person name="Lu X.M."/>
            <person name="Lenz T."/>
            <person name="Chakravarty S."/>
            <person name="Cornillot E."/>
            <person name="Hu Y."/>
            <person name="Ma W."/>
            <person name="Gonzalez L.M."/>
            <person name="Sanchez S."/>
            <person name="Estrada K."/>
            <person name="Sanchez-Flores A."/>
            <person name="Montero E."/>
            <person name="Harb O.S."/>
            <person name="Le Roch K.G."/>
            <person name="Mamoun C.B."/>
        </authorList>
    </citation>
    <scope>NUCLEOTIDE SEQUENCE</scope>
    <source>
        <strain evidence="11">WA1</strain>
    </source>
</reference>
<dbReference type="GO" id="GO:0004386">
    <property type="term" value="F:helicase activity"/>
    <property type="evidence" value="ECO:0007669"/>
    <property type="project" value="UniProtKB-KW"/>
</dbReference>
<evidence type="ECO:0000259" key="9">
    <source>
        <dbReference type="PROSITE" id="PS51192"/>
    </source>
</evidence>
<dbReference type="Pfam" id="PF21188">
    <property type="entry name" value="BRR2_plug"/>
    <property type="match status" value="1"/>
</dbReference>
<dbReference type="PANTHER" id="PTHR47961">
    <property type="entry name" value="DNA POLYMERASE THETA, PUTATIVE (AFU_ORTHOLOGUE AFUA_1G05260)-RELATED"/>
    <property type="match status" value="1"/>
</dbReference>
<dbReference type="GeneID" id="94336817"/>
<feature type="region of interest" description="Disordered" evidence="8">
    <location>
        <begin position="16"/>
        <end position="79"/>
    </location>
</feature>
<evidence type="ECO:0000313" key="11">
    <source>
        <dbReference type="EMBL" id="KAK2195922.1"/>
    </source>
</evidence>
<evidence type="ECO:0000256" key="7">
    <source>
        <dbReference type="ARBA" id="ARBA00034541"/>
    </source>
</evidence>
<dbReference type="InterPro" id="IPR057842">
    <property type="entry name" value="WH_MER3"/>
</dbReference>
<sequence length="2142" mass="241325">MAEQYERFKRFEYRTNSNLVLQRDGPGPSQNESTGEPESLVGRIRYKMGDRVSRDPVEPKIEKRQKAPKRKSGPTKMRKVGRNIGLGETVLNVDISDSSSYIPTSLFTRQRYEDILSILQQCLGDQPQEVIRGACDEILVHLKTPNFTPEQRREGCQEVLGPISDEVYYKLYHSAKDLNDYVIVGEGGDGAGGTDDPAGVAVIFDEDEDAQSDVDSVVEDGYEVDIPMDSTAQPIRQEHSNEYQDAEVDKYFLPVSKIDPHWLQRELNTIYGDPNIAVATEKEILSILAISDVQVCENRLVCILKYENFEFAKLVLRNRHKIMYCTKLGQAQNAQEKAAIFEEMERTPEGQMVLEELEAVNLRKSRDQKLAMNVTREAAGLAETTRRLVKQSHDDMDDNVDMIENGPVPERIESSILPQNVLDLDSLAFKEGAQHMTNTKVVLPKDTERVEHVTYDEVIIRPLERPKNLQRRPITQFPEWTHAAFAGIDSLNPVQSAVSHVAFEQPEQNMLVCAPTGAGKTNVAVLAMLSIMARHYDEDTGLDVNAFKIVYVSPMKSLVMEQAQAFTQRFSSYGMNVRELTGDMHLTRRQLMETQLIVTTPEKWDVVTRRAGMETVVELIIFDEIHLLHDKRGPVLEALVARTLYNDRVNGFKTRLCGLSATLPNYTDIAEFLHVDLDVGLFYFGNHYRPVGLEQRYIGIKERKAIRRFNIMNEIVYERVIEEAGKNQLLVFVHSRKETARTAKLIRDTALNRERLDAFLHKDSASREILASEAEHIKTPELQELLPFGFGIHHAGLPRSDRKLVEDLFADGHIQLLVSTATLSWGVNLPAHTVIIKGTQVYSPEDGCWTELCPLSVQQMMGRAGRPQYDTEGKGIIVTGIDRLQFYLSLNNQQLPIESQLVANIAELLNAEIVLGNVQNLSEATTWLGDTYFAIRMRKEPILYGVVDEDENLESIDESVFQRRLELLAHSALSDLDRHGLVRYERRGGALQSTAMGRIASLYYLKPQSVKAYVDNLRPGLSDSDLLRVFAASAEFKYIPVRQEEIVELKTLMEKVPIPVRGNPEEATAKVAILLQSYISRFSLDGYALVSEMAFITQNAGRIYRALYEICLRRNWSQLAQRLFEYCKMVEQRMWSVMIPLRQFKSLPEELLLKLERNDFGWDRFFDLSSVELGELCRQPKLGKTLHRLVHMIPKLDLQVFVQPLNRTLLSVELLINPNFEWDVKLHGASERFWLLLEDDSGEELLHSQTIAIHAFKPENVPEISLTFTAPILEPLSSHYFLRLVSERWIGSVQKVSISFDHLILPEQAHPHCELLDLQPLPIAALSNVSGEHLSVNVKLAQALFGKGPFNAIQTQIFPAIVDRSDSFYVSGPSKIGKFGCAEIAILRCLCTCANATIAILCPFDSVSQSRYMRLQRRFGNLCQIVQLSGDLTTDLAKLPESSIIVGIPKHWEILSRRWKTRSSLQKIDLVVAEGLELLNDGTIGPELELVLSRFRFIAAQMAYSCRIMALSGPVSNALDIAGWLGVSGSNIFNFGPSTRSFPLVVSLQSYDQHDVETRQFAMFRGIIKTIINGFNKSPESSILVFASDRRYCRLLSLELHAKVQVAKGEFTDPETIDELQGALNRERALKDLINSSIGYCHEGFSNSEVKAMEHLFENGDIRILVATGSLAWTLETRATMVIIADVSVDASNRPLQHKIYPQADLNRMVNFACIQQKGGASACILHETHQREHIKRTLNEALPVESAIESRLEDLINAEIVQGAIGNAQDAIDWLTWTLYYRRLPKNPNYYSLSGSTGRHLSEHLSELVETSVGSLVKMGCIQNDEDEQQDNDEEPGLQALNLGYIAAFYGIACATIAMYSQNVNANTRHAQIINLLANAHEFVHYQPRPGERVGSVLLLNAPHKVGELLKAHMQRCPLSHDLMQELHMILGRITHHLCAMVDVASSGGWLKCALQCMETCQRLVQALNPDDSPLKQLPHFDANMIQSCAQANVMDPFDIMGMEDPDREALLSHLDQEATLQVATFCNNIQVLNITHALNTVGGNEETAIVEIQIERDGIVTDSEIHAPAPFWPHKRKEQWWAVVGNPETDRLFGLKRFALVPSQLVTKVKVEIEIPKGPGTKLFIVSDSLVGTDYQLDLE</sequence>
<dbReference type="InterPro" id="IPR014756">
    <property type="entry name" value="Ig_E-set"/>
</dbReference>
<dbReference type="PROSITE" id="PS51192">
    <property type="entry name" value="HELICASE_ATP_BIND_1"/>
    <property type="match status" value="1"/>
</dbReference>
<dbReference type="InterPro" id="IPR035892">
    <property type="entry name" value="C2_domain_sf"/>
</dbReference>
<dbReference type="PIRSF" id="PIRSF039073">
    <property type="entry name" value="BRR2"/>
    <property type="match status" value="1"/>
</dbReference>
<feature type="compositionally biased region" description="Basic residues" evidence="8">
    <location>
        <begin position="66"/>
        <end position="79"/>
    </location>
</feature>
<evidence type="ECO:0000256" key="6">
    <source>
        <dbReference type="ARBA" id="ARBA00022840"/>
    </source>
</evidence>
<proteinExistence type="inferred from homology"/>
<dbReference type="InterPro" id="IPR036388">
    <property type="entry name" value="WH-like_DNA-bd_sf"/>
</dbReference>
<dbReference type="EMBL" id="JALLKP010000003">
    <property type="protein sequence ID" value="KAK2195922.1"/>
    <property type="molecule type" value="Genomic_DNA"/>
</dbReference>
<dbReference type="InterPro" id="IPR050474">
    <property type="entry name" value="Hel308_SKI2-like"/>
</dbReference>
<dbReference type="GO" id="GO:0005524">
    <property type="term" value="F:ATP binding"/>
    <property type="evidence" value="ECO:0007669"/>
    <property type="project" value="UniProtKB-KW"/>
</dbReference>
<dbReference type="FunFam" id="1.10.3380.10:FF:000001">
    <property type="entry name" value="U5 small nuclear ribonucleoprotein helicase"/>
    <property type="match status" value="1"/>
</dbReference>
<accession>A0AAD9PJF4</accession>
<dbReference type="FunFam" id="1.10.10.10:FF:000012">
    <property type="entry name" value="U5 small nuclear ribonucleoprotein helicase"/>
    <property type="match status" value="1"/>
</dbReference>
<keyword evidence="2" id="KW-0677">Repeat</keyword>
<dbReference type="SMART" id="SM00973">
    <property type="entry name" value="Sec63"/>
    <property type="match status" value="2"/>
</dbReference>
<dbReference type="GO" id="GO:0016787">
    <property type="term" value="F:hydrolase activity"/>
    <property type="evidence" value="ECO:0007669"/>
    <property type="project" value="UniProtKB-KW"/>
</dbReference>
<keyword evidence="3" id="KW-0547">Nucleotide-binding</keyword>
<evidence type="ECO:0000256" key="3">
    <source>
        <dbReference type="ARBA" id="ARBA00022741"/>
    </source>
</evidence>
<dbReference type="GO" id="GO:0006397">
    <property type="term" value="P:mRNA processing"/>
    <property type="evidence" value="ECO:0007669"/>
    <property type="project" value="UniProtKB-ARBA"/>
</dbReference>
<dbReference type="SUPFAM" id="SSF81296">
    <property type="entry name" value="E set domains"/>
    <property type="match status" value="2"/>
</dbReference>
<keyword evidence="12" id="KW-1185">Reference proteome</keyword>
<dbReference type="InterPro" id="IPR048863">
    <property type="entry name" value="BRR2_plug"/>
</dbReference>
<dbReference type="InterPro" id="IPR011545">
    <property type="entry name" value="DEAD/DEAH_box_helicase_dom"/>
</dbReference>
<evidence type="ECO:0000256" key="8">
    <source>
        <dbReference type="SAM" id="MobiDB-lite"/>
    </source>
</evidence>
<dbReference type="SUPFAM" id="SSF158702">
    <property type="entry name" value="Sec63 N-terminal domain-like"/>
    <property type="match status" value="2"/>
</dbReference>
<dbReference type="InterPro" id="IPR004179">
    <property type="entry name" value="Sec63-dom"/>
</dbReference>
<dbReference type="Pfam" id="PF00270">
    <property type="entry name" value="DEAD"/>
    <property type="match status" value="2"/>
</dbReference>
<dbReference type="GO" id="GO:0005634">
    <property type="term" value="C:nucleus"/>
    <property type="evidence" value="ECO:0007669"/>
    <property type="project" value="TreeGrafter"/>
</dbReference>
<feature type="domain" description="Helicase ATP-binding" evidence="9">
    <location>
        <begin position="501"/>
        <end position="681"/>
    </location>
</feature>
<feature type="domain" description="Helicase C-terminal" evidence="10">
    <location>
        <begin position="692"/>
        <end position="929"/>
    </location>
</feature>
<dbReference type="FunFam" id="3.40.50.300:FF:000062">
    <property type="entry name" value="U5 small nuclear ribonucleoprotein helicase"/>
    <property type="match status" value="1"/>
</dbReference>
<dbReference type="PANTHER" id="PTHR47961:SF4">
    <property type="entry name" value="ACTIVATING SIGNAL COINTEGRATOR 1 COMPLEX SUBUNIT 3"/>
    <property type="match status" value="1"/>
</dbReference>
<keyword evidence="5" id="KW-0347">Helicase</keyword>
<dbReference type="SUPFAM" id="SSF46785">
    <property type="entry name" value="Winged helix' DNA-binding domain"/>
    <property type="match status" value="2"/>
</dbReference>
<dbReference type="FunFam" id="1.10.10.10:FF:000024">
    <property type="entry name" value="U5 small nuclear ribonucleoprotein helicase"/>
    <property type="match status" value="1"/>
</dbReference>
<dbReference type="Pfam" id="PF02889">
    <property type="entry name" value="Sec63"/>
    <property type="match status" value="2"/>
</dbReference>
<comment type="caution">
    <text evidence="11">The sequence shown here is derived from an EMBL/GenBank/DDBJ whole genome shotgun (WGS) entry which is preliminary data.</text>
</comment>
<dbReference type="SMART" id="SM00490">
    <property type="entry name" value="HELICc"/>
    <property type="match status" value="1"/>
</dbReference>
<dbReference type="Proteomes" id="UP001214638">
    <property type="component" value="Unassembled WGS sequence"/>
</dbReference>
<dbReference type="PROSITE" id="PS51194">
    <property type="entry name" value="HELICASE_CTER"/>
    <property type="match status" value="1"/>
</dbReference>
<dbReference type="Gene3D" id="1.10.150.20">
    <property type="entry name" value="5' to 3' exonuclease, C-terminal subdomain"/>
    <property type="match status" value="2"/>
</dbReference>
<gene>
    <name evidence="11" type="ORF">BdWA1_002520</name>
</gene>
<dbReference type="FunFam" id="1.10.150.20:FF:000004">
    <property type="entry name" value="U5 small nuclear ribonucleoprotein helicase"/>
    <property type="match status" value="1"/>
</dbReference>
<dbReference type="RefSeq" id="XP_067802764.1">
    <property type="nucleotide sequence ID" value="XM_067947542.1"/>
</dbReference>
<dbReference type="Gene3D" id="3.40.50.300">
    <property type="entry name" value="P-loop containing nucleotide triphosphate hydrolases"/>
    <property type="match status" value="4"/>
</dbReference>
<evidence type="ECO:0000256" key="1">
    <source>
        <dbReference type="ARBA" id="ARBA00010140"/>
    </source>
</evidence>
<evidence type="ECO:0000256" key="5">
    <source>
        <dbReference type="ARBA" id="ARBA00022806"/>
    </source>
</evidence>
<organism evidence="11 12">
    <name type="scientific">Babesia duncani</name>
    <dbReference type="NCBI Taxonomy" id="323732"/>
    <lineage>
        <taxon>Eukaryota</taxon>
        <taxon>Sar</taxon>
        <taxon>Alveolata</taxon>
        <taxon>Apicomplexa</taxon>
        <taxon>Aconoidasida</taxon>
        <taxon>Piroplasmida</taxon>
        <taxon>Babesiidae</taxon>
        <taxon>Babesia</taxon>
    </lineage>
</organism>
<dbReference type="Gene3D" id="2.60.40.150">
    <property type="entry name" value="C2 domain"/>
    <property type="match status" value="2"/>
</dbReference>
<dbReference type="Pfam" id="PF00271">
    <property type="entry name" value="Helicase_C"/>
    <property type="match status" value="1"/>
</dbReference>
<feature type="compositionally biased region" description="Basic and acidic residues" evidence="8">
    <location>
        <begin position="47"/>
        <end position="65"/>
    </location>
</feature>
<evidence type="ECO:0000313" key="12">
    <source>
        <dbReference type="Proteomes" id="UP001214638"/>
    </source>
</evidence>
<name>A0AAD9PJF4_9APIC</name>
<dbReference type="GO" id="GO:0003677">
    <property type="term" value="F:DNA binding"/>
    <property type="evidence" value="ECO:0007669"/>
    <property type="project" value="UniProtKB-KW"/>
</dbReference>